<dbReference type="Proteomes" id="UP000325113">
    <property type="component" value="Unassembled WGS sequence"/>
</dbReference>
<gene>
    <name evidence="2" type="ORF">FNF31_06790</name>
</gene>
<dbReference type="SUPFAM" id="SSF49899">
    <property type="entry name" value="Concanavalin A-like lectins/glucanases"/>
    <property type="match status" value="1"/>
</dbReference>
<feature type="signal peptide" evidence="1">
    <location>
        <begin position="1"/>
        <end position="19"/>
    </location>
</feature>
<dbReference type="AlphaFoldDB" id="A0A5A8CIG9"/>
<protein>
    <submittedName>
        <fullName evidence="2">Uncharacterized protein</fullName>
    </submittedName>
</protein>
<reference evidence="2 3" key="1">
    <citation type="submission" date="2019-07" db="EMBL/GenBank/DDBJ databases">
        <title>Genomes of Cafeteria roenbergensis.</title>
        <authorList>
            <person name="Fischer M.G."/>
            <person name="Hackl T."/>
            <person name="Roman M."/>
        </authorList>
    </citation>
    <scope>NUCLEOTIDE SEQUENCE [LARGE SCALE GENOMIC DNA]</scope>
    <source>
        <strain evidence="2 3">Cflag</strain>
    </source>
</reference>
<dbReference type="InterPro" id="IPR013320">
    <property type="entry name" value="ConA-like_dom_sf"/>
</dbReference>
<accession>A0A5A8CIG9</accession>
<comment type="caution">
    <text evidence="2">The sequence shown here is derived from an EMBL/GenBank/DDBJ whole genome shotgun (WGS) entry which is preliminary data.</text>
</comment>
<dbReference type="EMBL" id="VLTM01000113">
    <property type="protein sequence ID" value="KAA0151621.1"/>
    <property type="molecule type" value="Genomic_DNA"/>
</dbReference>
<evidence type="ECO:0000313" key="2">
    <source>
        <dbReference type="EMBL" id="KAA0151621.1"/>
    </source>
</evidence>
<evidence type="ECO:0000256" key="1">
    <source>
        <dbReference type="SAM" id="SignalP"/>
    </source>
</evidence>
<proteinExistence type="predicted"/>
<organism evidence="2 3">
    <name type="scientific">Cafeteria roenbergensis</name>
    <name type="common">Marine flagellate</name>
    <dbReference type="NCBI Taxonomy" id="33653"/>
    <lineage>
        <taxon>Eukaryota</taxon>
        <taxon>Sar</taxon>
        <taxon>Stramenopiles</taxon>
        <taxon>Bigyra</taxon>
        <taxon>Opalozoa</taxon>
        <taxon>Bicosoecida</taxon>
        <taxon>Cafeteriaceae</taxon>
        <taxon>Cafeteria</taxon>
    </lineage>
</organism>
<sequence>MRSAAFAALFALLAASSYSAPTASTFSPANGASNVHPMAAVELTFDVNVEARASMLIELRRAGSGQVLSAVSALSSFVQVEATKATISFPVTHVLAGPVYVTVESGAFVSKSDGTPFSGVSGMAWAFSYQGGLGCASLLRGPGEAVEASSMASVPFALDTSAMTSCDMRLDGAYTLIGYTDSAMGGDLTSARGTFNASMRTGSATVGDARNLVRASSALAFSLSATSANSASSAMGGGVSDYSHAFRMSIPKPGAQQLTLSATCSANAVENDSDRFGNDLMSVAFPSDHSDPAGACAAACCGHAQCASWSLSTRADTPFGACNVGDKCCYLKSTAGSQGYKAGGKSGTVTRTNKDCSDASFAPTTVDCLPGADADQCGAVSLPPRMLTGAATMAVAGGTSYGAVARVSDASAATCSVGPLGLDGYAALMLRADGSSTLRSAISPAGGGGSATTVNAQSAAVWAFTERRYKSCADALSTVRSGDLLGWWSMASTRAGDGKIRDLSGNGRDLVPADMARTASGGLGALSLDGAASRADGAAGSGPEALRGDMPSTVCAWVRWEASSWGTAAAPIFSFSSPRTARTNQGFSFVAPGGRPGLGFQGVRAC</sequence>
<name>A0A5A8CIG9_CAFRO</name>
<evidence type="ECO:0000313" key="3">
    <source>
        <dbReference type="Proteomes" id="UP000325113"/>
    </source>
</evidence>
<keyword evidence="1" id="KW-0732">Signal</keyword>
<dbReference type="Gene3D" id="2.60.120.200">
    <property type="match status" value="1"/>
</dbReference>
<feature type="chain" id="PRO_5022945371" evidence="1">
    <location>
        <begin position="20"/>
        <end position="606"/>
    </location>
</feature>